<dbReference type="HOGENOM" id="CLU_1577482_0_0_0"/>
<dbReference type="SUPFAM" id="SSF116734">
    <property type="entry name" value="DNA methylase specificity domain"/>
    <property type="match status" value="1"/>
</dbReference>
<evidence type="ECO:0000313" key="5">
    <source>
        <dbReference type="EMBL" id="ABJ82599.1"/>
    </source>
</evidence>
<evidence type="ECO:0008006" key="6">
    <source>
        <dbReference type="Google" id="ProtNLM"/>
    </source>
</evidence>
<keyword evidence="1" id="KW-0680">Restriction system</keyword>
<name>Q028F8_SOLUE</name>
<reference evidence="5" key="1">
    <citation type="submission" date="2006-10" db="EMBL/GenBank/DDBJ databases">
        <title>Complete sequence of Solibacter usitatus Ellin6076.</title>
        <authorList>
            <consortium name="US DOE Joint Genome Institute"/>
            <person name="Copeland A."/>
            <person name="Lucas S."/>
            <person name="Lapidus A."/>
            <person name="Barry K."/>
            <person name="Detter J.C."/>
            <person name="Glavina del Rio T."/>
            <person name="Hammon N."/>
            <person name="Israni S."/>
            <person name="Dalin E."/>
            <person name="Tice H."/>
            <person name="Pitluck S."/>
            <person name="Thompson L.S."/>
            <person name="Brettin T."/>
            <person name="Bruce D."/>
            <person name="Han C."/>
            <person name="Tapia R."/>
            <person name="Gilna P."/>
            <person name="Schmutz J."/>
            <person name="Larimer F."/>
            <person name="Land M."/>
            <person name="Hauser L."/>
            <person name="Kyrpides N."/>
            <person name="Mikhailova N."/>
            <person name="Janssen P.H."/>
            <person name="Kuske C.R."/>
            <person name="Richardson P."/>
        </authorList>
    </citation>
    <scope>NUCLEOTIDE SEQUENCE</scope>
    <source>
        <strain evidence="5">Ellin6076</strain>
    </source>
</reference>
<dbReference type="PANTHER" id="PTHR43140:SF1">
    <property type="entry name" value="TYPE I RESTRICTION ENZYME ECOKI SPECIFICITY SUBUNIT"/>
    <property type="match status" value="1"/>
</dbReference>
<keyword evidence="3" id="KW-0175">Coiled coil</keyword>
<dbReference type="eggNOG" id="COG0732">
    <property type="taxonomic scope" value="Bacteria"/>
</dbReference>
<accession>Q028F8</accession>
<dbReference type="KEGG" id="sus:Acid_1608"/>
<evidence type="ECO:0000256" key="1">
    <source>
        <dbReference type="ARBA" id="ARBA00022747"/>
    </source>
</evidence>
<evidence type="ECO:0000256" key="3">
    <source>
        <dbReference type="SAM" id="Coils"/>
    </source>
</evidence>
<feature type="coiled-coil region" evidence="3">
    <location>
        <begin position="76"/>
        <end position="119"/>
    </location>
</feature>
<keyword evidence="2" id="KW-0238">DNA-binding</keyword>
<evidence type="ECO:0000256" key="4">
    <source>
        <dbReference type="SAM" id="MobiDB-lite"/>
    </source>
</evidence>
<dbReference type="GO" id="GO:0003677">
    <property type="term" value="F:DNA binding"/>
    <property type="evidence" value="ECO:0007669"/>
    <property type="project" value="UniProtKB-KW"/>
</dbReference>
<feature type="compositionally biased region" description="Basic residues" evidence="4">
    <location>
        <begin position="159"/>
        <end position="169"/>
    </location>
</feature>
<sequence length="169" mass="18875">MTALAIFRPIRSVSAQFLKYALLEGESLRRIIMETRGIVGQSNISLEQCRSLIVSVPSSQEQREIIRRVEAFFALADRLEARCTNAKAHVDKLTQSILSKAFRGQLVETEAALAEAERREFESAAELLARLNGTPTRGLKRSTPEPTNGSGTHNDHRNMTRKRKAAKRG</sequence>
<evidence type="ECO:0000256" key="2">
    <source>
        <dbReference type="ARBA" id="ARBA00023125"/>
    </source>
</evidence>
<dbReference type="PANTHER" id="PTHR43140">
    <property type="entry name" value="TYPE-1 RESTRICTION ENZYME ECOKI SPECIFICITY PROTEIN"/>
    <property type="match status" value="1"/>
</dbReference>
<feature type="region of interest" description="Disordered" evidence="4">
    <location>
        <begin position="132"/>
        <end position="169"/>
    </location>
</feature>
<dbReference type="EMBL" id="CP000473">
    <property type="protein sequence ID" value="ABJ82599.1"/>
    <property type="molecule type" value="Genomic_DNA"/>
</dbReference>
<dbReference type="REBASE" id="13784">
    <property type="entry name" value="S.SusEORF1608P"/>
</dbReference>
<dbReference type="InterPro" id="IPR051212">
    <property type="entry name" value="Type-I_RE_S_subunit"/>
</dbReference>
<gene>
    <name evidence="5" type="ordered locus">Acid_1608</name>
</gene>
<organism evidence="5">
    <name type="scientific">Solibacter usitatus (strain Ellin6076)</name>
    <dbReference type="NCBI Taxonomy" id="234267"/>
    <lineage>
        <taxon>Bacteria</taxon>
        <taxon>Pseudomonadati</taxon>
        <taxon>Acidobacteriota</taxon>
        <taxon>Terriglobia</taxon>
        <taxon>Bryobacterales</taxon>
        <taxon>Solibacteraceae</taxon>
        <taxon>Candidatus Solibacter</taxon>
    </lineage>
</organism>
<dbReference type="InParanoid" id="Q028F8"/>
<dbReference type="AlphaFoldDB" id="Q028F8"/>
<proteinExistence type="predicted"/>
<dbReference type="InterPro" id="IPR044946">
    <property type="entry name" value="Restrct_endonuc_typeI_TRD_sf"/>
</dbReference>
<dbReference type="GO" id="GO:0009307">
    <property type="term" value="P:DNA restriction-modification system"/>
    <property type="evidence" value="ECO:0007669"/>
    <property type="project" value="UniProtKB-KW"/>
</dbReference>
<dbReference type="Gene3D" id="3.90.220.20">
    <property type="entry name" value="DNA methylase specificity domains"/>
    <property type="match status" value="2"/>
</dbReference>
<protein>
    <recommendedName>
        <fullName evidence="6">Type I restriction modification DNA specificity domain-containing protein</fullName>
    </recommendedName>
</protein>
<dbReference type="STRING" id="234267.Acid_1608"/>